<keyword evidence="2" id="KW-1185">Reference proteome</keyword>
<protein>
    <submittedName>
        <fullName evidence="1">Uncharacterized protein</fullName>
    </submittedName>
</protein>
<dbReference type="Proteomes" id="UP000243217">
    <property type="component" value="Unassembled WGS sequence"/>
</dbReference>
<organism evidence="1 2">
    <name type="scientific">Thraustotheca clavata</name>
    <dbReference type="NCBI Taxonomy" id="74557"/>
    <lineage>
        <taxon>Eukaryota</taxon>
        <taxon>Sar</taxon>
        <taxon>Stramenopiles</taxon>
        <taxon>Oomycota</taxon>
        <taxon>Saprolegniomycetes</taxon>
        <taxon>Saprolegniales</taxon>
        <taxon>Achlyaceae</taxon>
        <taxon>Thraustotheca</taxon>
    </lineage>
</organism>
<dbReference type="Gene3D" id="1.25.40.10">
    <property type="entry name" value="Tetratricopeptide repeat domain"/>
    <property type="match status" value="1"/>
</dbReference>
<gene>
    <name evidence="1" type="ORF">THRCLA_07242</name>
</gene>
<dbReference type="AlphaFoldDB" id="A0A1V9ZF17"/>
<evidence type="ECO:0000313" key="1">
    <source>
        <dbReference type="EMBL" id="OQR96562.1"/>
    </source>
</evidence>
<dbReference type="PROSITE" id="PS50096">
    <property type="entry name" value="IQ"/>
    <property type="match status" value="1"/>
</dbReference>
<accession>A0A1V9ZF17</accession>
<sequence length="585" mass="69030">MVGDSFRVRRLREAIAIERRRQNECRVQLGQTHRHFTNCKQSQSYSSVIEIKSTVGVQRATRAQCDWQSRYQLERGDWEAPVQVHILCYRSDASEQVRRQIAASRIATWCWRQKVRYSVEENTVEAIQTQPIKRMHKVKLVNPTDMLERIKQEIEMKVRLQIETRAVKILHRFFVWALYQRTKNNRDERIQRLLSAEHARKMKTHEQCKRDRAARFIQSMYRNKTARQQHNAWKTSRSKANYCRILILELEYNQAPSSAALLNLSKAYLDFSIMTIYQDQHIILSRLSLLYSSKAIAFGFIPDEVFWLDIGERFVKLWKQDGHVEIVLLQQAAQAYEKVIQKVKSLTTKAWLAYINILFQLGLYCQVIKACNQYIRSVESIEPRRRRCVRHVAIWRYQCQSYFHLGDYEAAAGLLEDQIQDNTHSDDIYTRNQLLLMQARCQDLMNRSECAMNVYDQLLNALHTCDEIIRLDLQPSNLRENAEMFLQLGLHCSKHRDYPWAVDLLQYALNLLSVEMASPTHLAALAHSSYGVGNEKKCREFLLLLHGVDTDTFQWYNRLQAHATAFENEHRISVLKVREYFHVQL</sequence>
<proteinExistence type="predicted"/>
<dbReference type="EMBL" id="JNBS01001963">
    <property type="protein sequence ID" value="OQR96562.1"/>
    <property type="molecule type" value="Genomic_DNA"/>
</dbReference>
<reference evidence="1 2" key="1">
    <citation type="journal article" date="2014" name="Genome Biol. Evol.">
        <title>The secreted proteins of Achlya hypogyna and Thraustotheca clavata identify the ancestral oomycete secretome and reveal gene acquisitions by horizontal gene transfer.</title>
        <authorList>
            <person name="Misner I."/>
            <person name="Blouin N."/>
            <person name="Leonard G."/>
            <person name="Richards T.A."/>
            <person name="Lane C.E."/>
        </authorList>
    </citation>
    <scope>NUCLEOTIDE SEQUENCE [LARGE SCALE GENOMIC DNA]</scope>
    <source>
        <strain evidence="1 2">ATCC 34112</strain>
    </source>
</reference>
<dbReference type="OrthoDB" id="71764at2759"/>
<dbReference type="SUPFAM" id="SSF48452">
    <property type="entry name" value="TPR-like"/>
    <property type="match status" value="1"/>
</dbReference>
<comment type="caution">
    <text evidence="1">The sequence shown here is derived from an EMBL/GenBank/DDBJ whole genome shotgun (WGS) entry which is preliminary data.</text>
</comment>
<name>A0A1V9ZF17_9STRA</name>
<evidence type="ECO:0000313" key="2">
    <source>
        <dbReference type="Proteomes" id="UP000243217"/>
    </source>
</evidence>
<dbReference type="InterPro" id="IPR011990">
    <property type="entry name" value="TPR-like_helical_dom_sf"/>
</dbReference>